<proteinExistence type="predicted"/>
<dbReference type="AlphaFoldDB" id="A0A640SBR0"/>
<evidence type="ECO:0000313" key="2">
    <source>
        <dbReference type="Proteomes" id="UP000435837"/>
    </source>
</evidence>
<organism evidence="1 2">
    <name type="scientific">Streptomyces caniferus</name>
    <dbReference type="NCBI Taxonomy" id="285557"/>
    <lineage>
        <taxon>Bacteria</taxon>
        <taxon>Bacillati</taxon>
        <taxon>Actinomycetota</taxon>
        <taxon>Actinomycetes</taxon>
        <taxon>Kitasatosporales</taxon>
        <taxon>Streptomycetaceae</taxon>
        <taxon>Streptomyces</taxon>
    </lineage>
</organism>
<dbReference type="Proteomes" id="UP000435837">
    <property type="component" value="Unassembled WGS sequence"/>
</dbReference>
<reference evidence="1 2" key="1">
    <citation type="submission" date="2019-12" db="EMBL/GenBank/DDBJ databases">
        <title>Whole genome shotgun sequence of Streptomyces caniferus NBRC 15389.</title>
        <authorList>
            <person name="Ichikawa N."/>
            <person name="Kimura A."/>
            <person name="Kitahashi Y."/>
            <person name="Komaki H."/>
            <person name="Tamura T."/>
        </authorList>
    </citation>
    <scope>NUCLEOTIDE SEQUENCE [LARGE SCALE GENOMIC DNA]</scope>
    <source>
        <strain evidence="1 2">NBRC 15389</strain>
    </source>
</reference>
<accession>A0A640SBR0</accession>
<protein>
    <submittedName>
        <fullName evidence="1">Uncharacterized protein</fullName>
    </submittedName>
</protein>
<sequence length="147" mass="14387">MRMRDTVGTGGPAARSRRRVLMFVVLLALLHAALTTGCSHGPAPDSHGCPPHTGAPVVSGPAVRPCVTAGPVPASTGGGKHPGSGVRRLCDASACHLRPQVPTGSGGKALGDSPVAQAPTASRVASAGAAVTAAAPASPPRVAVLRC</sequence>
<comment type="caution">
    <text evidence="1">The sequence shown here is derived from an EMBL/GenBank/DDBJ whole genome shotgun (WGS) entry which is preliminary data.</text>
</comment>
<gene>
    <name evidence="1" type="ORF">Scani_42240</name>
</gene>
<name>A0A640SBR0_9ACTN</name>
<dbReference type="EMBL" id="BLIN01000005">
    <property type="protein sequence ID" value="GFE07956.1"/>
    <property type="molecule type" value="Genomic_DNA"/>
</dbReference>
<evidence type="ECO:0000313" key="1">
    <source>
        <dbReference type="EMBL" id="GFE07956.1"/>
    </source>
</evidence>